<keyword evidence="6 8" id="KW-0057">Aromatic amino acid biosynthesis</keyword>
<dbReference type="FunFam" id="3.20.20.70:FF:000024">
    <property type="entry name" value="Indole-3-glycerol phosphate synthase"/>
    <property type="match status" value="1"/>
</dbReference>
<evidence type="ECO:0000256" key="3">
    <source>
        <dbReference type="ARBA" id="ARBA00022605"/>
    </source>
</evidence>
<dbReference type="SUPFAM" id="SSF51366">
    <property type="entry name" value="Ribulose-phoshate binding barrel"/>
    <property type="match status" value="1"/>
</dbReference>
<gene>
    <name evidence="8" type="primary">trpC</name>
    <name evidence="10" type="ORF">LZ24_02119</name>
</gene>
<dbReference type="OrthoDB" id="9804217at2"/>
<dbReference type="Proteomes" id="UP000318307">
    <property type="component" value="Unassembled WGS sequence"/>
</dbReference>
<keyword evidence="5 8" id="KW-0822">Tryptophan biosynthesis</keyword>
<accession>A0A562RRK9</accession>
<dbReference type="EMBL" id="VLLC01000015">
    <property type="protein sequence ID" value="TWI71154.1"/>
    <property type="molecule type" value="Genomic_DNA"/>
</dbReference>
<protein>
    <recommendedName>
        <fullName evidence="8">Indole-3-glycerol phosphate synthase</fullName>
        <shortName evidence="8">IGPS</shortName>
        <ecNumber evidence="8">4.1.1.48</ecNumber>
    </recommendedName>
</protein>
<evidence type="ECO:0000313" key="10">
    <source>
        <dbReference type="EMBL" id="TWI71154.1"/>
    </source>
</evidence>
<dbReference type="CDD" id="cd00331">
    <property type="entry name" value="IGPS"/>
    <property type="match status" value="1"/>
</dbReference>
<dbReference type="UniPathway" id="UPA00035">
    <property type="reaction ID" value="UER00043"/>
</dbReference>
<dbReference type="InterPro" id="IPR011060">
    <property type="entry name" value="RibuloseP-bd_barrel"/>
</dbReference>
<dbReference type="Gene3D" id="3.20.20.70">
    <property type="entry name" value="Aldolase class I"/>
    <property type="match status" value="1"/>
</dbReference>
<keyword evidence="7 8" id="KW-0456">Lyase</keyword>
<keyword evidence="3 8" id="KW-0028">Amino-acid biosynthesis</keyword>
<sequence>MADKMTSILKKIVEKRKLRIDEAQRERPEALLSAMLSQRPMIRNFGAGLHQNAQKPAAIMAEIKRRSPSKGELNPDLNPASLAKAYEKGGAAALSVLTEPDFFGGSLEDMQAARSATLLPVLRKDFIFTPYQVLESAAMGADAILLIARILDPKRHKELANLASELGLTVLHEIHGEEEIFQTLDAGARFVGINNRDLATFETDIRLAPRMASLLPKGVIAVALSGIRGPEDIAVSRHLGVHSFLVGESLVRSPDPEKDLKAMVESGVLP</sequence>
<keyword evidence="4 8" id="KW-0210">Decarboxylase</keyword>
<evidence type="ECO:0000259" key="9">
    <source>
        <dbReference type="Pfam" id="PF00218"/>
    </source>
</evidence>
<dbReference type="GO" id="GO:0004425">
    <property type="term" value="F:indole-3-glycerol-phosphate synthase activity"/>
    <property type="evidence" value="ECO:0007669"/>
    <property type="project" value="UniProtKB-UniRule"/>
</dbReference>
<dbReference type="PANTHER" id="PTHR22854:SF2">
    <property type="entry name" value="INDOLE-3-GLYCEROL-PHOSPHATE SYNTHASE"/>
    <property type="match status" value="1"/>
</dbReference>
<evidence type="ECO:0000256" key="2">
    <source>
        <dbReference type="ARBA" id="ARBA00004696"/>
    </source>
</evidence>
<feature type="domain" description="Indole-3-glycerol phosphate synthase" evidence="9">
    <location>
        <begin position="9"/>
        <end position="262"/>
    </location>
</feature>
<proteinExistence type="inferred from homology"/>
<name>A0A562RRK9_9BACT</name>
<evidence type="ECO:0000256" key="8">
    <source>
        <dbReference type="HAMAP-Rule" id="MF_00134"/>
    </source>
</evidence>
<comment type="pathway">
    <text evidence="2 8">Amino-acid biosynthesis; L-tryptophan biosynthesis; L-tryptophan from chorismate: step 4/5.</text>
</comment>
<reference evidence="10 11" key="1">
    <citation type="submission" date="2019-07" db="EMBL/GenBank/DDBJ databases">
        <title>Genome sequencing of 100 strains of the haloalkaliphilic chemolithoautotrophic sulfur-oxidizing bacterium Thioalkalivibrio.</title>
        <authorList>
            <person name="Muyzer G."/>
        </authorList>
    </citation>
    <scope>NUCLEOTIDE SEQUENCE [LARGE SCALE GENOMIC DNA]</scope>
    <source>
        <strain evidence="10 11">ASO4-4</strain>
    </source>
</reference>
<dbReference type="Pfam" id="PF00218">
    <property type="entry name" value="IGPS"/>
    <property type="match status" value="1"/>
</dbReference>
<dbReference type="InterPro" id="IPR001468">
    <property type="entry name" value="Indole-3-GlycerolPSynthase_CS"/>
</dbReference>
<comment type="catalytic activity">
    <reaction evidence="1 8">
        <text>1-(2-carboxyphenylamino)-1-deoxy-D-ribulose 5-phosphate + H(+) = (1S,2R)-1-C-(indol-3-yl)glycerol 3-phosphate + CO2 + H2O</text>
        <dbReference type="Rhea" id="RHEA:23476"/>
        <dbReference type="ChEBI" id="CHEBI:15377"/>
        <dbReference type="ChEBI" id="CHEBI:15378"/>
        <dbReference type="ChEBI" id="CHEBI:16526"/>
        <dbReference type="ChEBI" id="CHEBI:58613"/>
        <dbReference type="ChEBI" id="CHEBI:58866"/>
        <dbReference type="EC" id="4.1.1.48"/>
    </reaction>
</comment>
<evidence type="ECO:0000256" key="4">
    <source>
        <dbReference type="ARBA" id="ARBA00022793"/>
    </source>
</evidence>
<evidence type="ECO:0000256" key="1">
    <source>
        <dbReference type="ARBA" id="ARBA00001633"/>
    </source>
</evidence>
<dbReference type="InterPro" id="IPR045186">
    <property type="entry name" value="Indole-3-glycerol_P_synth"/>
</dbReference>
<dbReference type="GO" id="GO:0000162">
    <property type="term" value="P:L-tryptophan biosynthetic process"/>
    <property type="evidence" value="ECO:0007669"/>
    <property type="project" value="UniProtKB-UniRule"/>
</dbReference>
<comment type="similarity">
    <text evidence="8">Belongs to the TrpC family.</text>
</comment>
<dbReference type="HAMAP" id="MF_00134_B">
    <property type="entry name" value="IGPS_B"/>
    <property type="match status" value="1"/>
</dbReference>
<dbReference type="AlphaFoldDB" id="A0A562RRK9"/>
<dbReference type="PANTHER" id="PTHR22854">
    <property type="entry name" value="TRYPTOPHAN BIOSYNTHESIS PROTEIN"/>
    <property type="match status" value="1"/>
</dbReference>
<dbReference type="EC" id="4.1.1.48" evidence="8"/>
<evidence type="ECO:0000313" key="11">
    <source>
        <dbReference type="Proteomes" id="UP000318307"/>
    </source>
</evidence>
<dbReference type="NCBIfam" id="NF001377">
    <property type="entry name" value="PRK00278.2-4"/>
    <property type="match status" value="1"/>
</dbReference>
<dbReference type="GO" id="GO:0004640">
    <property type="term" value="F:phosphoribosylanthranilate isomerase activity"/>
    <property type="evidence" value="ECO:0007669"/>
    <property type="project" value="TreeGrafter"/>
</dbReference>
<evidence type="ECO:0000256" key="5">
    <source>
        <dbReference type="ARBA" id="ARBA00022822"/>
    </source>
</evidence>
<dbReference type="InterPro" id="IPR013798">
    <property type="entry name" value="Indole-3-glycerol_P_synth_dom"/>
</dbReference>
<dbReference type="RefSeq" id="WP_144685233.1">
    <property type="nucleotide sequence ID" value="NZ_VLLC01000015.1"/>
</dbReference>
<evidence type="ECO:0000256" key="6">
    <source>
        <dbReference type="ARBA" id="ARBA00023141"/>
    </source>
</evidence>
<dbReference type="PROSITE" id="PS00614">
    <property type="entry name" value="IGPS"/>
    <property type="match status" value="1"/>
</dbReference>
<comment type="caution">
    <text evidence="10">The sequence shown here is derived from an EMBL/GenBank/DDBJ whole genome shotgun (WGS) entry which is preliminary data.</text>
</comment>
<keyword evidence="11" id="KW-1185">Reference proteome</keyword>
<dbReference type="InterPro" id="IPR013785">
    <property type="entry name" value="Aldolase_TIM"/>
</dbReference>
<organism evidence="10 11">
    <name type="scientific">Desulfobotulus alkaliphilus</name>
    <dbReference type="NCBI Taxonomy" id="622671"/>
    <lineage>
        <taxon>Bacteria</taxon>
        <taxon>Pseudomonadati</taxon>
        <taxon>Thermodesulfobacteriota</taxon>
        <taxon>Desulfobacteria</taxon>
        <taxon>Desulfobacterales</taxon>
        <taxon>Desulfobacteraceae</taxon>
        <taxon>Desulfobotulus</taxon>
    </lineage>
</organism>
<evidence type="ECO:0000256" key="7">
    <source>
        <dbReference type="ARBA" id="ARBA00023239"/>
    </source>
</evidence>